<feature type="region of interest" description="Disordered" evidence="1">
    <location>
        <begin position="279"/>
        <end position="317"/>
    </location>
</feature>
<keyword evidence="4" id="KW-1185">Reference proteome</keyword>
<organism evidence="2 4">
    <name type="scientific">Volvox reticuliferus</name>
    <dbReference type="NCBI Taxonomy" id="1737510"/>
    <lineage>
        <taxon>Eukaryota</taxon>
        <taxon>Viridiplantae</taxon>
        <taxon>Chlorophyta</taxon>
        <taxon>core chlorophytes</taxon>
        <taxon>Chlorophyceae</taxon>
        <taxon>CS clade</taxon>
        <taxon>Chlamydomonadales</taxon>
        <taxon>Volvocaceae</taxon>
        <taxon>Volvox</taxon>
    </lineage>
</organism>
<accession>A0A8J4C9P3</accession>
<sequence>MAAFSSGPPGPPAPRFHTDPTNAATPGNMLRVMSTFPLDESFTVGESWHLQRTSCGSAVALAQSLPEDGASILLLTGALSRCAPKPALLLDHSGVAPRALNPELLAAIARLEMSTSVMDTVAPSAGKEGGFTTTAAEGWAVTTSGAGSAGGVHPAQPCMALPGQPSSPADRTRHFRCFSRELERGLLQQGFPPCGYSAHPQLQQLSPPLGSEPQQSGQHQQALLGLQHHCTQGLAPWDNWQWQHHQQQQQQLLLQQVQQQQRLLEPLLQQQQQQLPWEQQQNHHHYSTLQRSLQDPQCPPHGYRMGFHEQNPRGFSR</sequence>
<evidence type="ECO:0000256" key="1">
    <source>
        <dbReference type="SAM" id="MobiDB-lite"/>
    </source>
</evidence>
<dbReference type="EMBL" id="BNCP01000010">
    <property type="protein sequence ID" value="GIL77442.1"/>
    <property type="molecule type" value="Genomic_DNA"/>
</dbReference>
<evidence type="ECO:0000313" key="4">
    <source>
        <dbReference type="Proteomes" id="UP000747110"/>
    </source>
</evidence>
<dbReference type="Proteomes" id="UP000722791">
    <property type="component" value="Unassembled WGS sequence"/>
</dbReference>
<protein>
    <submittedName>
        <fullName evidence="2">Uncharacterized protein</fullName>
    </submittedName>
</protein>
<proteinExistence type="predicted"/>
<reference evidence="2" key="1">
    <citation type="journal article" date="2021" name="Proc. Natl. Acad. Sci. U.S.A.">
        <title>Three genomes in the algal genus Volvox reveal the fate of a haploid sex-determining region after a transition to homothallism.</title>
        <authorList>
            <person name="Yamamoto K."/>
            <person name="Hamaji T."/>
            <person name="Kawai-Toyooka H."/>
            <person name="Matsuzaki R."/>
            <person name="Takahashi F."/>
            <person name="Nishimura Y."/>
            <person name="Kawachi M."/>
            <person name="Noguchi H."/>
            <person name="Minakuchi Y."/>
            <person name="Umen J.G."/>
            <person name="Toyoda A."/>
            <person name="Nozaki H."/>
        </authorList>
    </citation>
    <scope>NUCLEOTIDE SEQUENCE</scope>
    <source>
        <strain evidence="3">NIES-3785</strain>
        <strain evidence="2">NIES-3786</strain>
    </source>
</reference>
<name>A0A8J4C9P3_9CHLO</name>
<dbReference type="AlphaFoldDB" id="A0A8J4C9P3"/>
<feature type="region of interest" description="Disordered" evidence="1">
    <location>
        <begin position="1"/>
        <end position="24"/>
    </location>
</feature>
<dbReference type="Proteomes" id="UP000747110">
    <property type="component" value="Unassembled WGS sequence"/>
</dbReference>
<evidence type="ECO:0000313" key="2">
    <source>
        <dbReference type="EMBL" id="GIL77442.1"/>
    </source>
</evidence>
<feature type="region of interest" description="Disordered" evidence="1">
    <location>
        <begin position="197"/>
        <end position="221"/>
    </location>
</feature>
<comment type="caution">
    <text evidence="2">The sequence shown here is derived from an EMBL/GenBank/DDBJ whole genome shotgun (WGS) entry which is preliminary data.</text>
</comment>
<gene>
    <name evidence="2" type="ORF">Vretifemale_6891</name>
    <name evidence="3" type="ORF">Vretimale_2989</name>
</gene>
<evidence type="ECO:0000313" key="3">
    <source>
        <dbReference type="EMBL" id="GIL97265.1"/>
    </source>
</evidence>
<dbReference type="EMBL" id="BNCQ01000004">
    <property type="protein sequence ID" value="GIL97265.1"/>
    <property type="molecule type" value="Genomic_DNA"/>
</dbReference>